<keyword evidence="6" id="KW-1185">Reference proteome</keyword>
<sequence>MLALSQGLPTVDPALVKAFKRAANNASTSGDVDDDSRRQEVARINKEAQKAWRAEEKSFIPAIYLRTRDPSAEDVLQHLRVTSKAFELNLRFRDIEQLDEMQVKLWSLLTADKSKQTVTISEFTEIMNKLKVWQGQRFEPTPKTSPCREISVRSAQQECPVDTTPLDEVMYVGVAKRPRPSLQLFLSCPRSHAGGVEVAHIYQRFAKQVSLVKCEAELLMWDTNNDGRLTEDELESYVRDLVSRVDALRDISNDILPFYCCAVSRRIFWALDPGMRGTIRIDALLQSPLMDEWVSLQLMREDLPRNWFSAAITSHLYDKFLLLDTRNQGTLNAANMKLYKKGLPTVRDDGLPRGVGPLSSLFIDRFFETSVMMACSELDFRKFVDFVIAVEFLPACQRPLFFWNILDIEGCGVLRPVHVNSFFRETHSKLVEAGLEMPSRETVVQEVFDLIPTAEPLRITREEFVKAPQAGLFVALLIDCLSFWAYENREQR</sequence>
<evidence type="ECO:0000256" key="1">
    <source>
        <dbReference type="ARBA" id="ARBA00004496"/>
    </source>
</evidence>
<dbReference type="InterPro" id="IPR002048">
    <property type="entry name" value="EF_hand_dom"/>
</dbReference>
<organism evidence="5 6">
    <name type="scientific">Trypanosoma equiperdum</name>
    <dbReference type="NCBI Taxonomy" id="5694"/>
    <lineage>
        <taxon>Eukaryota</taxon>
        <taxon>Discoba</taxon>
        <taxon>Euglenozoa</taxon>
        <taxon>Kinetoplastea</taxon>
        <taxon>Metakinetoplastina</taxon>
        <taxon>Trypanosomatida</taxon>
        <taxon>Trypanosomatidae</taxon>
        <taxon>Trypanosoma</taxon>
    </lineage>
</organism>
<dbReference type="GO" id="GO:0005819">
    <property type="term" value="C:spindle"/>
    <property type="evidence" value="ECO:0007669"/>
    <property type="project" value="TreeGrafter"/>
</dbReference>
<dbReference type="CDD" id="cd21505">
    <property type="entry name" value="PPP2R3C"/>
    <property type="match status" value="1"/>
</dbReference>
<dbReference type="GO" id="GO:0005509">
    <property type="term" value="F:calcium ion binding"/>
    <property type="evidence" value="ECO:0007669"/>
    <property type="project" value="InterPro"/>
</dbReference>
<accession>A0A1G4I5Y0</accession>
<evidence type="ECO:0000256" key="2">
    <source>
        <dbReference type="ARBA" id="ARBA00022490"/>
    </source>
</evidence>
<dbReference type="PANTHER" id="PTHR12085">
    <property type="entry name" value="SERINE/THREONINE-PROTEIN PHOSPHATASE 2A REGULATORY SUBUNIT B'' SUBUNIT GAMMA"/>
    <property type="match status" value="1"/>
</dbReference>
<evidence type="ECO:0000313" key="6">
    <source>
        <dbReference type="Proteomes" id="UP000195570"/>
    </source>
</evidence>
<dbReference type="PANTHER" id="PTHR12085:SF3">
    <property type="entry name" value="SERINE_THREONINE-PROTEIN PHOSPHATASE 2A REGULATORY SUBUNIT B'' SUBUNIT GAMMA"/>
    <property type="match status" value="1"/>
</dbReference>
<dbReference type="PROSITE" id="PS00018">
    <property type="entry name" value="EF_HAND_1"/>
    <property type="match status" value="1"/>
</dbReference>
<name>A0A1G4I5Y0_TRYEQ</name>
<dbReference type="GeneID" id="92382621"/>
<keyword evidence="2" id="KW-0963">Cytoplasm</keyword>
<feature type="domain" description="EF-hand" evidence="4">
    <location>
        <begin position="209"/>
        <end position="244"/>
    </location>
</feature>
<dbReference type="InterPro" id="IPR018247">
    <property type="entry name" value="EF_Hand_1_Ca_BS"/>
</dbReference>
<comment type="caution">
    <text evidence="5">The sequence shown here is derived from an EMBL/GenBank/DDBJ whole genome shotgun (WGS) entry which is preliminary data.</text>
</comment>
<dbReference type="AlphaFoldDB" id="A0A1G4I5Y0"/>
<evidence type="ECO:0000259" key="4">
    <source>
        <dbReference type="PROSITE" id="PS50222"/>
    </source>
</evidence>
<gene>
    <name evidence="5" type="ORF">TEOVI_000868700</name>
</gene>
<dbReference type="GO" id="GO:0005737">
    <property type="term" value="C:cytoplasm"/>
    <property type="evidence" value="ECO:0007669"/>
    <property type="project" value="UniProtKB-SubCell"/>
</dbReference>
<dbReference type="PROSITE" id="PS50222">
    <property type="entry name" value="EF_HAND_2"/>
    <property type="match status" value="1"/>
</dbReference>
<dbReference type="GO" id="GO:0030865">
    <property type="term" value="P:cortical cytoskeleton organization"/>
    <property type="evidence" value="ECO:0007669"/>
    <property type="project" value="TreeGrafter"/>
</dbReference>
<dbReference type="Gene3D" id="1.10.238.10">
    <property type="entry name" value="EF-hand"/>
    <property type="match status" value="1"/>
</dbReference>
<dbReference type="RefSeq" id="XP_067078593.1">
    <property type="nucleotide sequence ID" value="XM_067222492.1"/>
</dbReference>
<dbReference type="VEuPathDB" id="TriTrypDB:TEOVI_000868700"/>
<dbReference type="InterPro" id="IPR039865">
    <property type="entry name" value="PPP2R3C"/>
</dbReference>
<reference evidence="5" key="1">
    <citation type="submission" date="2016-09" db="EMBL/GenBank/DDBJ databases">
        <authorList>
            <person name="Hebert L."/>
            <person name="Moumen B."/>
        </authorList>
    </citation>
    <scope>NUCLEOTIDE SEQUENCE [LARGE SCALE GENOMIC DNA]</scope>
    <source>
        <strain evidence="5">OVI</strain>
    </source>
</reference>
<evidence type="ECO:0000256" key="3">
    <source>
        <dbReference type="ARBA" id="ARBA00022837"/>
    </source>
</evidence>
<dbReference type="EMBL" id="CZPT02000709">
    <property type="protein sequence ID" value="SCU67251.1"/>
    <property type="molecule type" value="Genomic_DNA"/>
</dbReference>
<evidence type="ECO:0000313" key="5">
    <source>
        <dbReference type="EMBL" id="SCU67251.1"/>
    </source>
</evidence>
<dbReference type="GO" id="GO:0035303">
    <property type="term" value="P:regulation of dephosphorylation"/>
    <property type="evidence" value="ECO:0007669"/>
    <property type="project" value="InterPro"/>
</dbReference>
<dbReference type="Proteomes" id="UP000195570">
    <property type="component" value="Unassembled WGS sequence"/>
</dbReference>
<dbReference type="GO" id="GO:0000226">
    <property type="term" value="P:microtubule cytoskeleton organization"/>
    <property type="evidence" value="ECO:0007669"/>
    <property type="project" value="TreeGrafter"/>
</dbReference>
<dbReference type="InterPro" id="IPR011992">
    <property type="entry name" value="EF-hand-dom_pair"/>
</dbReference>
<comment type="subcellular location">
    <subcellularLocation>
        <location evidence="1">Cytoplasm</location>
    </subcellularLocation>
</comment>
<proteinExistence type="predicted"/>
<keyword evidence="3" id="KW-0106">Calcium</keyword>
<protein>
    <recommendedName>
        <fullName evidence="4">EF-hand domain-containing protein</fullName>
    </recommendedName>
</protein>
<dbReference type="SUPFAM" id="SSF47473">
    <property type="entry name" value="EF-hand"/>
    <property type="match status" value="2"/>
</dbReference>